<sequence length="284" mass="31234">MGCIPSKSASSPPSTAAKPKTVYTPKRPTSSVVPNIVVFGETGAGKSSLINMLAGREVTEASNSATGVTPSNLEFSLTIGNQEYRIWDTAGLNEADTGTVPAQKALDNLQVLLKTLAESSSGVSLLIYCIGGMGYGEILRINFDLVWGIMCQARVPILILITNQEYSKPEGDSLIGDTWWKAHSSRLLPDGTTIAPKHLQHVPVVTIRGGDNKWDSKYEHSCIEVKKRIQQMVNNSKWNPPKSTWRQVQKQLAAYYKHRKVSRDKLERKIVVTNYQTAFATSVE</sequence>
<dbReference type="VEuPathDB" id="FungiDB:CC1G_03098"/>
<dbReference type="KEGG" id="cci:CC1G_03098"/>
<dbReference type="OrthoDB" id="8954335at2759"/>
<dbReference type="GO" id="GO:0005525">
    <property type="term" value="F:GTP binding"/>
    <property type="evidence" value="ECO:0007669"/>
    <property type="project" value="InterPro"/>
</dbReference>
<dbReference type="Pfam" id="PF01926">
    <property type="entry name" value="MMR_HSR1"/>
    <property type="match status" value="1"/>
</dbReference>
<comment type="caution">
    <text evidence="3">The sequence shown here is derived from an EMBL/GenBank/DDBJ whole genome shotgun (WGS) entry which is preliminary data.</text>
</comment>
<dbReference type="CDD" id="cd00882">
    <property type="entry name" value="Ras_like_GTPase"/>
    <property type="match status" value="1"/>
</dbReference>
<evidence type="ECO:0000313" key="3">
    <source>
        <dbReference type="EMBL" id="EAU80922.1"/>
    </source>
</evidence>
<name>A8PEX7_COPC7</name>
<dbReference type="InterPro" id="IPR006073">
    <property type="entry name" value="GTP-bd"/>
</dbReference>
<reference evidence="3 4" key="1">
    <citation type="journal article" date="2010" name="Proc. Natl. Acad. Sci. U.S.A.">
        <title>Insights into evolution of multicellular fungi from the assembled chromosomes of the mushroom Coprinopsis cinerea (Coprinus cinereus).</title>
        <authorList>
            <person name="Stajich J.E."/>
            <person name="Wilke S.K."/>
            <person name="Ahren D."/>
            <person name="Au C.H."/>
            <person name="Birren B.W."/>
            <person name="Borodovsky M."/>
            <person name="Burns C."/>
            <person name="Canback B."/>
            <person name="Casselton L.A."/>
            <person name="Cheng C.K."/>
            <person name="Deng J."/>
            <person name="Dietrich F.S."/>
            <person name="Fargo D.C."/>
            <person name="Farman M.L."/>
            <person name="Gathman A.C."/>
            <person name="Goldberg J."/>
            <person name="Guigo R."/>
            <person name="Hoegger P.J."/>
            <person name="Hooker J.B."/>
            <person name="Huggins A."/>
            <person name="James T.Y."/>
            <person name="Kamada T."/>
            <person name="Kilaru S."/>
            <person name="Kodira C."/>
            <person name="Kues U."/>
            <person name="Kupfer D."/>
            <person name="Kwan H.S."/>
            <person name="Lomsadze A."/>
            <person name="Li W."/>
            <person name="Lilly W.W."/>
            <person name="Ma L.J."/>
            <person name="Mackey A.J."/>
            <person name="Manning G."/>
            <person name="Martin F."/>
            <person name="Muraguchi H."/>
            <person name="Natvig D.O."/>
            <person name="Palmerini H."/>
            <person name="Ramesh M.A."/>
            <person name="Rehmeyer C.J."/>
            <person name="Roe B.A."/>
            <person name="Shenoy N."/>
            <person name="Stanke M."/>
            <person name="Ter-Hovhannisyan V."/>
            <person name="Tunlid A."/>
            <person name="Velagapudi R."/>
            <person name="Vision T.J."/>
            <person name="Zeng Q."/>
            <person name="Zolan M.E."/>
            <person name="Pukkila P.J."/>
        </authorList>
    </citation>
    <scope>NUCLEOTIDE SEQUENCE [LARGE SCALE GENOMIC DNA]</scope>
    <source>
        <strain evidence="4">Okayama-7 / 130 / ATCC MYA-4618 / FGSC 9003</strain>
    </source>
</reference>
<proteinExistence type="predicted"/>
<feature type="domain" description="G" evidence="2">
    <location>
        <begin position="36"/>
        <end position="114"/>
    </location>
</feature>
<feature type="region of interest" description="Disordered" evidence="1">
    <location>
        <begin position="1"/>
        <end position="27"/>
    </location>
</feature>
<keyword evidence="4" id="KW-1185">Reference proteome</keyword>
<dbReference type="Proteomes" id="UP000001861">
    <property type="component" value="Unassembled WGS sequence"/>
</dbReference>
<dbReference type="RefSeq" id="XP_001840869.1">
    <property type="nucleotide sequence ID" value="XM_001840817.1"/>
</dbReference>
<evidence type="ECO:0000259" key="2">
    <source>
        <dbReference type="Pfam" id="PF01926"/>
    </source>
</evidence>
<dbReference type="AlphaFoldDB" id="A8PEX7"/>
<dbReference type="InParanoid" id="A8PEX7"/>
<dbReference type="SUPFAM" id="SSF52540">
    <property type="entry name" value="P-loop containing nucleoside triphosphate hydrolases"/>
    <property type="match status" value="1"/>
</dbReference>
<dbReference type="InterPro" id="IPR027417">
    <property type="entry name" value="P-loop_NTPase"/>
</dbReference>
<organism evidence="3 4">
    <name type="scientific">Coprinopsis cinerea (strain Okayama-7 / 130 / ATCC MYA-4618 / FGSC 9003)</name>
    <name type="common">Inky cap fungus</name>
    <name type="synonym">Hormographiella aspergillata</name>
    <dbReference type="NCBI Taxonomy" id="240176"/>
    <lineage>
        <taxon>Eukaryota</taxon>
        <taxon>Fungi</taxon>
        <taxon>Dikarya</taxon>
        <taxon>Basidiomycota</taxon>
        <taxon>Agaricomycotina</taxon>
        <taxon>Agaricomycetes</taxon>
        <taxon>Agaricomycetidae</taxon>
        <taxon>Agaricales</taxon>
        <taxon>Agaricineae</taxon>
        <taxon>Psathyrellaceae</taxon>
        <taxon>Coprinopsis</taxon>
    </lineage>
</organism>
<dbReference type="EMBL" id="AACS02000008">
    <property type="protein sequence ID" value="EAU80922.1"/>
    <property type="molecule type" value="Genomic_DNA"/>
</dbReference>
<protein>
    <recommendedName>
        <fullName evidence="2">G domain-containing protein</fullName>
    </recommendedName>
</protein>
<dbReference type="eggNOG" id="ENOG502RBIM">
    <property type="taxonomic scope" value="Eukaryota"/>
</dbReference>
<evidence type="ECO:0000256" key="1">
    <source>
        <dbReference type="SAM" id="MobiDB-lite"/>
    </source>
</evidence>
<dbReference type="Gene3D" id="3.40.50.300">
    <property type="entry name" value="P-loop containing nucleotide triphosphate hydrolases"/>
    <property type="match status" value="1"/>
</dbReference>
<dbReference type="STRING" id="240176.A8PEX7"/>
<dbReference type="GeneID" id="6017524"/>
<evidence type="ECO:0000313" key="4">
    <source>
        <dbReference type="Proteomes" id="UP000001861"/>
    </source>
</evidence>
<gene>
    <name evidence="3" type="ORF">CC1G_03098</name>
</gene>
<accession>A8PEX7</accession>
<feature type="compositionally biased region" description="Low complexity" evidence="1">
    <location>
        <begin position="1"/>
        <end position="21"/>
    </location>
</feature>